<evidence type="ECO:0000313" key="2">
    <source>
        <dbReference type="Proteomes" id="UP001225378"/>
    </source>
</evidence>
<dbReference type="NCBIfam" id="TIGR01863">
    <property type="entry name" value="cas_Csd1"/>
    <property type="match status" value="1"/>
</dbReference>
<dbReference type="EMBL" id="CP157743">
    <property type="protein sequence ID" value="XBS21491.1"/>
    <property type="molecule type" value="Genomic_DNA"/>
</dbReference>
<keyword evidence="2" id="KW-1185">Reference proteome</keyword>
<protein>
    <submittedName>
        <fullName evidence="1">Type I-C CRISPR-associated protein Cas8c/Csd1</fullName>
    </submittedName>
</protein>
<sequence>MSWMEKLYRTYEAGIRLDLKPEDRLMPISHTLQNAHINIVIDGEGNFKRAFVLEKTQIVLPATEKSAGRSSGEAPHPLADKIQYVAKDYPDFGGKKKAYFEGYRKQLLDWCESGQSHAKVEAVYRYIAKGTVVADLIAKRVLHADAHNVLLTRWPEDADSEPPALFKVLPKEKGALDQGNALVCWSVENAGDPQADTWKDQSIQTAWIAYDNQQANDSGLCFVSGDEKALSVNHPAKIRHTGDKAKLISSNDSSGYTFRGRFLDETQACGIGYETSQKAHNALRWLVARQGFRNGDQAYVAWAVSGKKIPQPLADSFWLMTADEEDLDEVEETEPEKTQTTIDHSLDTGQSYAEQLRHYMAGYAAKLDHHEQITIMGIDSATPGRMGIVYYREMVGPEFLDRLENWHRQFAWPQRHSRKLTDATGKKPKTQVFWPISSPVPKDIAVAAYGENVDDTLKKKVIERLLPCIIDGQPFPRDLLENCIRKACNRTAYSSDKHWLWEKNLGITCALFRGFYVRHPHRNLRRDYSMALEEDYAARDYLYGRLLAIAEYIEEIALNIGGEKRPTTAARLMQRFADRPFETWRTIELALQPYMQRLRVSRGGFLTNRLKEIDAIKAMFDRQEFTSRQRLSGEFLLGYHCQRHHFRHKSDLPEGTPESGESA</sequence>
<dbReference type="Pfam" id="PF09709">
    <property type="entry name" value="Cas_Csd1"/>
    <property type="match status" value="1"/>
</dbReference>
<proteinExistence type="predicted"/>
<accession>A0AAU7NXZ0</accession>
<name>A0AAU7NXZ0_9GAMM</name>
<evidence type="ECO:0000313" key="1">
    <source>
        <dbReference type="EMBL" id="XBS21491.1"/>
    </source>
</evidence>
<dbReference type="RefSeq" id="WP_349432152.1">
    <property type="nucleotide sequence ID" value="NZ_CP157743.1"/>
</dbReference>
<gene>
    <name evidence="1" type="primary">cas8c</name>
    <name evidence="1" type="ORF">Q9L42_005035</name>
</gene>
<reference evidence="1 2" key="1">
    <citation type="journal article" date="2024" name="Microbiology">
        <title>Methylomarinum rosea sp. nov., a novel halophilic methanotrophic bacterium from the hypersaline Lake Elton.</title>
        <authorList>
            <person name="Suleimanov R.Z."/>
            <person name="Oshkin I.Y."/>
            <person name="Danilova O.V."/>
            <person name="Suzina N.E."/>
            <person name="Dedysh S.N."/>
        </authorList>
    </citation>
    <scope>NUCLEOTIDE SEQUENCE [LARGE SCALE GENOMIC DNA]</scope>
    <source>
        <strain evidence="1 2">Ch1-1</strain>
    </source>
</reference>
<organism evidence="1 2">
    <name type="scientific">Methylomarinum roseum</name>
    <dbReference type="NCBI Taxonomy" id="3067653"/>
    <lineage>
        <taxon>Bacteria</taxon>
        <taxon>Pseudomonadati</taxon>
        <taxon>Pseudomonadota</taxon>
        <taxon>Gammaproteobacteria</taxon>
        <taxon>Methylococcales</taxon>
        <taxon>Methylococcaceae</taxon>
        <taxon>Methylomarinum</taxon>
    </lineage>
</organism>
<dbReference type="KEGG" id="mech:Q9L42_005035"/>
<dbReference type="InterPro" id="IPR010144">
    <property type="entry name" value="CRISPR-assoc_prot_Csd1-typ"/>
</dbReference>
<dbReference type="Proteomes" id="UP001225378">
    <property type="component" value="Chromosome"/>
</dbReference>
<dbReference type="CDD" id="cd09757">
    <property type="entry name" value="Cas8c_I-C"/>
    <property type="match status" value="1"/>
</dbReference>
<dbReference type="AlphaFoldDB" id="A0AAU7NXZ0"/>